<feature type="signal peptide" evidence="1">
    <location>
        <begin position="1"/>
        <end position="21"/>
    </location>
</feature>
<dbReference type="GeneID" id="37038444"/>
<gene>
    <name evidence="2" type="ORF">IE81DRAFT_350602</name>
</gene>
<dbReference type="InParanoid" id="A0A316VNR5"/>
<protein>
    <submittedName>
        <fullName evidence="2">Uncharacterized protein</fullName>
    </submittedName>
</protein>
<dbReference type="RefSeq" id="XP_025366114.1">
    <property type="nucleotide sequence ID" value="XM_025516574.1"/>
</dbReference>
<organism evidence="2 3">
    <name type="scientific">Ceraceosorus guamensis</name>
    <dbReference type="NCBI Taxonomy" id="1522189"/>
    <lineage>
        <taxon>Eukaryota</taxon>
        <taxon>Fungi</taxon>
        <taxon>Dikarya</taxon>
        <taxon>Basidiomycota</taxon>
        <taxon>Ustilaginomycotina</taxon>
        <taxon>Exobasidiomycetes</taxon>
        <taxon>Ceraceosorales</taxon>
        <taxon>Ceraceosoraceae</taxon>
        <taxon>Ceraceosorus</taxon>
    </lineage>
</organism>
<proteinExistence type="predicted"/>
<accession>A0A316VNR5</accession>
<evidence type="ECO:0000256" key="1">
    <source>
        <dbReference type="SAM" id="SignalP"/>
    </source>
</evidence>
<feature type="chain" id="PRO_5016411940" evidence="1">
    <location>
        <begin position="22"/>
        <end position="192"/>
    </location>
</feature>
<keyword evidence="1" id="KW-0732">Signal</keyword>
<dbReference type="OrthoDB" id="10368828at2759"/>
<dbReference type="EMBL" id="KZ819511">
    <property type="protein sequence ID" value="PWN38954.1"/>
    <property type="molecule type" value="Genomic_DNA"/>
</dbReference>
<keyword evidence="3" id="KW-1185">Reference proteome</keyword>
<evidence type="ECO:0000313" key="2">
    <source>
        <dbReference type="EMBL" id="PWN38954.1"/>
    </source>
</evidence>
<name>A0A316VNR5_9BASI</name>
<dbReference type="AlphaFoldDB" id="A0A316VNR5"/>
<dbReference type="Proteomes" id="UP000245783">
    <property type="component" value="Unassembled WGS sequence"/>
</dbReference>
<evidence type="ECO:0000313" key="3">
    <source>
        <dbReference type="Proteomes" id="UP000245783"/>
    </source>
</evidence>
<reference evidence="2 3" key="1">
    <citation type="journal article" date="2018" name="Mol. Biol. Evol.">
        <title>Broad Genomic Sampling Reveals a Smut Pathogenic Ancestry of the Fungal Clade Ustilaginomycotina.</title>
        <authorList>
            <person name="Kijpornyongpan T."/>
            <person name="Mondo S.J."/>
            <person name="Barry K."/>
            <person name="Sandor L."/>
            <person name="Lee J."/>
            <person name="Lipzen A."/>
            <person name="Pangilinan J."/>
            <person name="LaButti K."/>
            <person name="Hainaut M."/>
            <person name="Henrissat B."/>
            <person name="Grigoriev I.V."/>
            <person name="Spatafora J.W."/>
            <person name="Aime M.C."/>
        </authorList>
    </citation>
    <scope>NUCLEOTIDE SEQUENCE [LARGE SCALE GENOMIC DNA]</scope>
    <source>
        <strain evidence="2 3">MCA 4658</strain>
    </source>
</reference>
<sequence>MFSLIPLVLIWALVLATVVRTTPHPEVGPQPAVDKSDDEITKDLKGYVSSALGIDLARWQGAWSYQLTFNQTLDTEAPNGLLDTLNAITTELETYKSYSLHGSATAEVIGAFDTSGYMSFAGELTQKDKLYNANQRGLWQVVRGGVTTAKNAWKSACQAIMSRMASDDPKHKQLHHGCLYIDGRLGVVEVAY</sequence>